<sequence length="295" mass="34053">MPVFFLRLPGEIRNEIYKHLLVRKVPIDPWNAAAYELGPQILATNSKIYREAIQYLYSDNCFDLTRYKSDLWDYPLVPGFLNSLSPRNLPLIQNLQINFPDVSAPSTTNADGVVETGEVSLEKESLESMQMIQKHCTDLRSITVPVESSWFWERWATDSSQHRESVALLDSHFRAITSLKRIVVQVHVGEKVDAQHHWSDDPYWPSMERRVKLMRKQMRGLGWVLEEVVDAEDQDWCASDDVEDGEDDEDDSDEEDLEYSEGEDCLESESELADLLEEAKEIIGETRLDVRRVTS</sequence>
<keyword evidence="3" id="KW-1185">Reference proteome</keyword>
<name>A0A9W9RLW9_PENBR</name>
<dbReference type="InterPro" id="IPR038883">
    <property type="entry name" value="AN11006-like"/>
</dbReference>
<reference evidence="2" key="1">
    <citation type="submission" date="2022-12" db="EMBL/GenBank/DDBJ databases">
        <authorList>
            <person name="Petersen C."/>
        </authorList>
    </citation>
    <scope>NUCLEOTIDE SEQUENCE</scope>
    <source>
        <strain evidence="2">IBT 35675</strain>
    </source>
</reference>
<evidence type="ECO:0000313" key="2">
    <source>
        <dbReference type="EMBL" id="KAJ5362630.1"/>
    </source>
</evidence>
<accession>A0A9W9RLW9</accession>
<reference evidence="2" key="2">
    <citation type="journal article" date="2023" name="IMA Fungus">
        <title>Comparative genomic study of the Penicillium genus elucidates a diverse pangenome and 15 lateral gene transfer events.</title>
        <authorList>
            <person name="Petersen C."/>
            <person name="Sorensen T."/>
            <person name="Nielsen M.R."/>
            <person name="Sondergaard T.E."/>
            <person name="Sorensen J.L."/>
            <person name="Fitzpatrick D.A."/>
            <person name="Frisvad J.C."/>
            <person name="Nielsen K.L."/>
        </authorList>
    </citation>
    <scope>NUCLEOTIDE SEQUENCE</scope>
    <source>
        <strain evidence="2">IBT 35675</strain>
    </source>
</reference>
<dbReference type="PANTHER" id="PTHR42085">
    <property type="entry name" value="F-BOX DOMAIN-CONTAINING PROTEIN"/>
    <property type="match status" value="1"/>
</dbReference>
<gene>
    <name evidence="2" type="ORF">N7541_003474</name>
</gene>
<dbReference type="EMBL" id="JAPZBR010000002">
    <property type="protein sequence ID" value="KAJ5362630.1"/>
    <property type="molecule type" value="Genomic_DNA"/>
</dbReference>
<dbReference type="AlphaFoldDB" id="A0A9W9RLW9"/>
<feature type="region of interest" description="Disordered" evidence="1">
    <location>
        <begin position="239"/>
        <end position="270"/>
    </location>
</feature>
<evidence type="ECO:0000256" key="1">
    <source>
        <dbReference type="SAM" id="MobiDB-lite"/>
    </source>
</evidence>
<dbReference type="Proteomes" id="UP001148299">
    <property type="component" value="Unassembled WGS sequence"/>
</dbReference>
<proteinExistence type="predicted"/>
<evidence type="ECO:0000313" key="3">
    <source>
        <dbReference type="Proteomes" id="UP001148299"/>
    </source>
</evidence>
<comment type="caution">
    <text evidence="2">The sequence shown here is derived from an EMBL/GenBank/DDBJ whole genome shotgun (WGS) entry which is preliminary data.</text>
</comment>
<protein>
    <submittedName>
        <fullName evidence="2">Uncharacterized protein</fullName>
    </submittedName>
</protein>
<dbReference type="PANTHER" id="PTHR42085:SF4">
    <property type="entry name" value="F-BOX DOMAIN-CONTAINING PROTEIN"/>
    <property type="match status" value="1"/>
</dbReference>
<organism evidence="2 3">
    <name type="scientific">Penicillium brevicompactum</name>
    <dbReference type="NCBI Taxonomy" id="5074"/>
    <lineage>
        <taxon>Eukaryota</taxon>
        <taxon>Fungi</taxon>
        <taxon>Dikarya</taxon>
        <taxon>Ascomycota</taxon>
        <taxon>Pezizomycotina</taxon>
        <taxon>Eurotiomycetes</taxon>
        <taxon>Eurotiomycetidae</taxon>
        <taxon>Eurotiales</taxon>
        <taxon>Aspergillaceae</taxon>
        <taxon>Penicillium</taxon>
    </lineage>
</organism>